<evidence type="ECO:0000313" key="7">
    <source>
        <dbReference type="EMBL" id="KAK6148054.1"/>
    </source>
</evidence>
<keyword evidence="8" id="KW-1185">Reference proteome</keyword>
<dbReference type="EMBL" id="JABTTQ020000010">
    <property type="protein sequence ID" value="KAK6148054.1"/>
    <property type="molecule type" value="Genomic_DNA"/>
</dbReference>
<evidence type="ECO:0000256" key="3">
    <source>
        <dbReference type="ARBA" id="ARBA00022857"/>
    </source>
</evidence>
<comment type="caution">
    <text evidence="7">The sequence shown here is derived from an EMBL/GenBank/DDBJ whole genome shotgun (WGS) entry which is preliminary data.</text>
</comment>
<keyword evidence="5" id="KW-0560">Oxidoreductase</keyword>
<dbReference type="PANTHER" id="PTHR43391:SF76">
    <property type="entry name" value="11-BETA-HYDROXYSTEROID DEHYDROGENASE-LIKE 2-RELATED"/>
    <property type="match status" value="1"/>
</dbReference>
<evidence type="ECO:0000313" key="8">
    <source>
        <dbReference type="Proteomes" id="UP001318860"/>
    </source>
</evidence>
<name>A0ABR0WPH2_REHGL</name>
<dbReference type="Proteomes" id="UP001318860">
    <property type="component" value="Unassembled WGS sequence"/>
</dbReference>
<protein>
    <submittedName>
        <fullName evidence="7">Uncharacterized protein</fullName>
    </submittedName>
</protein>
<gene>
    <name evidence="7" type="ORF">DH2020_018966</name>
</gene>
<reference evidence="7 8" key="1">
    <citation type="journal article" date="2021" name="Comput. Struct. Biotechnol. J.">
        <title>De novo genome assembly of the potent medicinal plant Rehmannia glutinosa using nanopore technology.</title>
        <authorList>
            <person name="Ma L."/>
            <person name="Dong C."/>
            <person name="Song C."/>
            <person name="Wang X."/>
            <person name="Zheng X."/>
            <person name="Niu Y."/>
            <person name="Chen S."/>
            <person name="Feng W."/>
        </authorList>
    </citation>
    <scope>NUCLEOTIDE SEQUENCE [LARGE SCALE GENOMIC DNA]</scope>
    <source>
        <strain evidence="7">DH-2019</strain>
    </source>
</reference>
<evidence type="ECO:0000256" key="2">
    <source>
        <dbReference type="ARBA" id="ARBA00006484"/>
    </source>
</evidence>
<evidence type="ECO:0000256" key="6">
    <source>
        <dbReference type="SAM" id="Phobius"/>
    </source>
</evidence>
<dbReference type="PRINTS" id="PR00081">
    <property type="entry name" value="GDHRDH"/>
</dbReference>
<dbReference type="SUPFAM" id="SSF51735">
    <property type="entry name" value="NAD(P)-binding Rossmann-fold domains"/>
    <property type="match status" value="1"/>
</dbReference>
<feature type="transmembrane region" description="Helical" evidence="6">
    <location>
        <begin position="6"/>
        <end position="30"/>
    </location>
</feature>
<proteinExistence type="inferred from homology"/>
<evidence type="ECO:0000256" key="4">
    <source>
        <dbReference type="ARBA" id="ARBA00022968"/>
    </source>
</evidence>
<dbReference type="Pfam" id="PF00106">
    <property type="entry name" value="adh_short"/>
    <property type="match status" value="1"/>
</dbReference>
<comment type="similarity">
    <text evidence="2">Belongs to the short-chain dehydrogenases/reductases (SDR) family.</text>
</comment>
<comment type="subcellular location">
    <subcellularLocation>
        <location evidence="1">Membrane</location>
        <topology evidence="1">Single-pass type II membrane protein</topology>
    </subcellularLocation>
</comment>
<evidence type="ECO:0000256" key="5">
    <source>
        <dbReference type="ARBA" id="ARBA00023002"/>
    </source>
</evidence>
<keyword evidence="6" id="KW-1133">Transmembrane helix</keyword>
<dbReference type="InterPro" id="IPR036291">
    <property type="entry name" value="NAD(P)-bd_dom_sf"/>
</dbReference>
<keyword evidence="6" id="KW-0812">Transmembrane</keyword>
<keyword evidence="6" id="KW-0472">Membrane</keyword>
<keyword evidence="3" id="KW-0521">NADP</keyword>
<dbReference type="InterPro" id="IPR002347">
    <property type="entry name" value="SDR_fam"/>
</dbReference>
<dbReference type="Gene3D" id="3.40.50.720">
    <property type="entry name" value="NAD(P)-binding Rossmann-like Domain"/>
    <property type="match status" value="2"/>
</dbReference>
<keyword evidence="4" id="KW-0735">Signal-anchor</keyword>
<dbReference type="PANTHER" id="PTHR43391">
    <property type="entry name" value="RETINOL DEHYDROGENASE-RELATED"/>
    <property type="match status" value="1"/>
</dbReference>
<organism evidence="7 8">
    <name type="scientific">Rehmannia glutinosa</name>
    <name type="common">Chinese foxglove</name>
    <dbReference type="NCBI Taxonomy" id="99300"/>
    <lineage>
        <taxon>Eukaryota</taxon>
        <taxon>Viridiplantae</taxon>
        <taxon>Streptophyta</taxon>
        <taxon>Embryophyta</taxon>
        <taxon>Tracheophyta</taxon>
        <taxon>Spermatophyta</taxon>
        <taxon>Magnoliopsida</taxon>
        <taxon>eudicotyledons</taxon>
        <taxon>Gunneridae</taxon>
        <taxon>Pentapetalae</taxon>
        <taxon>asterids</taxon>
        <taxon>lamiids</taxon>
        <taxon>Lamiales</taxon>
        <taxon>Orobanchaceae</taxon>
        <taxon>Rehmannieae</taxon>
        <taxon>Rehmannia</taxon>
    </lineage>
</organism>
<sequence length="305" mass="34218">MDLVNGFLNILAPILSITIFFFFFPGYFCFKCVHYIWRSVFSENLAGKVVVIAGASSGMGEHLAYEYGKRGAFLVIGARRENALREVAERAYFLGSPRAIPLRTDISKVEDCRRLIQEAIYQFGRLDHLVMSAGVTPVSLFEDTFEVTNFAPAMASKAAVVSFFETLQIEFASDIGITIVTPGLIESEMTKGKFLNKEGKMVVDQDMRDVVMSAVPIEVVVRLAKAVVDSACRGDKYLTVPPWFRTTFFVKMLCPEAVDWFNRWFTITEPEIPPTEAISKKIIDLPGLKDLIWPDSVRSPKIKSN</sequence>
<accession>A0ABR0WPH2</accession>
<evidence type="ECO:0000256" key="1">
    <source>
        <dbReference type="ARBA" id="ARBA00004606"/>
    </source>
</evidence>